<keyword evidence="2" id="KW-1133">Transmembrane helix</keyword>
<evidence type="ECO:0000313" key="3">
    <source>
        <dbReference type="EMBL" id="KAJ6258207.1"/>
    </source>
</evidence>
<evidence type="ECO:0000256" key="1">
    <source>
        <dbReference type="SAM" id="MobiDB-lite"/>
    </source>
</evidence>
<keyword evidence="2" id="KW-0812">Transmembrane</keyword>
<keyword evidence="4" id="KW-1185">Reference proteome</keyword>
<keyword evidence="2" id="KW-0472">Membrane</keyword>
<feature type="region of interest" description="Disordered" evidence="1">
    <location>
        <begin position="1"/>
        <end position="89"/>
    </location>
</feature>
<name>A0AAD6IXH9_DREDA</name>
<proteinExistence type="predicted"/>
<evidence type="ECO:0000313" key="4">
    <source>
        <dbReference type="Proteomes" id="UP001221413"/>
    </source>
</evidence>
<feature type="transmembrane region" description="Helical" evidence="2">
    <location>
        <begin position="631"/>
        <end position="648"/>
    </location>
</feature>
<accession>A0AAD6IXH9</accession>
<reference evidence="3" key="1">
    <citation type="submission" date="2023-01" db="EMBL/GenBank/DDBJ databases">
        <title>The chitinases involved in constricting ring structure development in the nematode-trapping fungus Drechslerella dactyloides.</title>
        <authorList>
            <person name="Wang R."/>
            <person name="Zhang L."/>
            <person name="Tang P."/>
            <person name="Li S."/>
            <person name="Liang L."/>
        </authorList>
    </citation>
    <scope>NUCLEOTIDE SEQUENCE</scope>
    <source>
        <strain evidence="3">YMF1.00031</strain>
    </source>
</reference>
<gene>
    <name evidence="3" type="ORF">Dda_7126</name>
</gene>
<protein>
    <submittedName>
        <fullName evidence="3">3-hydroxyisobutyrate dehydrogenase protein</fullName>
    </submittedName>
</protein>
<comment type="caution">
    <text evidence="3">The sequence shown here is derived from an EMBL/GenBank/DDBJ whole genome shotgun (WGS) entry which is preliminary data.</text>
</comment>
<evidence type="ECO:0000256" key="2">
    <source>
        <dbReference type="SAM" id="Phobius"/>
    </source>
</evidence>
<feature type="transmembrane region" description="Helical" evidence="2">
    <location>
        <begin position="660"/>
        <end position="683"/>
    </location>
</feature>
<dbReference type="EMBL" id="JAQGDS010000009">
    <property type="protein sequence ID" value="KAJ6258207.1"/>
    <property type="molecule type" value="Genomic_DNA"/>
</dbReference>
<organism evidence="3 4">
    <name type="scientific">Drechslerella dactyloides</name>
    <name type="common">Nematode-trapping fungus</name>
    <name type="synonym">Arthrobotrys dactyloides</name>
    <dbReference type="NCBI Taxonomy" id="74499"/>
    <lineage>
        <taxon>Eukaryota</taxon>
        <taxon>Fungi</taxon>
        <taxon>Dikarya</taxon>
        <taxon>Ascomycota</taxon>
        <taxon>Pezizomycotina</taxon>
        <taxon>Orbiliomycetes</taxon>
        <taxon>Orbiliales</taxon>
        <taxon>Orbiliaceae</taxon>
        <taxon>Drechslerella</taxon>
    </lineage>
</organism>
<sequence>MSNPQQRRYEADYTPGAPAASSPAQIIGPVNGRHGGAYTPGMPADTGSQTWPTAHGTTYAGTSSGIPYGQPVNGGGLTIPEEEEKSKSGILVTQVQSNTMTNSSATEYREIPKKLQSTLHIFDPLTKFRMLRVHVYKMPDYVYQSPDTFRHRDYAGRVSEGPQFDRYLHHNTGKLRKLIVACTDDIYQARGTSTWRRTYVRNQASLKVRIATWVIDYSDNPGSWETWFVQLLKAFPAAFAMTLCFWSTGATMRRAFYGRYAPVAYRYHGEAKVWNNQLENRRNNTVARSYQEYRILKPRHLCFLREAQGDELRGVDIRTVEDWERTAGRDENLSYIFVAYSTEHFSHDVDADMEALHLIAETAARAAGAIAYWVAGSCMRDNAELVSDVYRIADVLRGAHDMVIAVGQPRMARRQEKRLSTDDLLKSWGGRMWTFPEVLLSPGKQISVYTRGGDLQKPLVISKNQFAGRVWHDADESRQLIDSYLGNLGLSRLEQATIAVGCLYRRQTTQYFKGDQAYALMGLLRLRPRIDDTDSQFQAFARLSLANDSDMLLERYLCTLPVSSDQPWHNMRDAYASSLWDIYPTCQVAAICDNDTVILDGAHAASIRWKSLFSIETEVGHSWRRWLAVKLMHFNGLTFVLACIFLAAQNPSPNSYYYYYAPVVSPTLVVGVIFLLISIFIWLQSPRLIRTVYSGKFTYTQAALFGVEGYINAATVERAMFGGAFGRMNWSTNGSPLCRSYLNEHGERIATDPTTDPEVLEKVKRGKLARPGEMRVFTLIDTYNMEITLFEAIRPPVCLFLCAAEGGMQRAIGCSYDWTTQTMYRETILRMPTTSLNRMDRAPRFRLGIRRPDWPCREVV</sequence>
<dbReference type="AlphaFoldDB" id="A0AAD6IXH9"/>
<feature type="compositionally biased region" description="Polar residues" evidence="1">
    <location>
        <begin position="46"/>
        <end position="65"/>
    </location>
</feature>
<dbReference type="Proteomes" id="UP001221413">
    <property type="component" value="Unassembled WGS sequence"/>
</dbReference>